<feature type="transmembrane region" description="Helical" evidence="1">
    <location>
        <begin position="339"/>
        <end position="362"/>
    </location>
</feature>
<dbReference type="CDD" id="cd12913">
    <property type="entry name" value="PDC1_MCP_like"/>
    <property type="match status" value="1"/>
</dbReference>
<dbReference type="GO" id="GO:0071111">
    <property type="term" value="F:cyclic-guanylate-specific phosphodiesterase activity"/>
    <property type="evidence" value="ECO:0007669"/>
    <property type="project" value="InterPro"/>
</dbReference>
<accession>A0A1H1N911</accession>
<dbReference type="Gene3D" id="3.20.20.450">
    <property type="entry name" value="EAL domain"/>
    <property type="match status" value="1"/>
</dbReference>
<dbReference type="PROSITE" id="PS50887">
    <property type="entry name" value="GGDEF"/>
    <property type="match status" value="1"/>
</dbReference>
<feature type="transmembrane region" description="Helical" evidence="1">
    <location>
        <begin position="18"/>
        <end position="37"/>
    </location>
</feature>
<dbReference type="STRING" id="487184.SAMN05216421_0635"/>
<dbReference type="InterPro" id="IPR029787">
    <property type="entry name" value="Nucleotide_cyclase"/>
</dbReference>
<keyword evidence="1" id="KW-1133">Transmembrane helix</keyword>
<evidence type="ECO:0000259" key="3">
    <source>
        <dbReference type="PROSITE" id="PS50887"/>
    </source>
</evidence>
<proteinExistence type="predicted"/>
<gene>
    <name evidence="4" type="ORF">SAMN05216421_0635</name>
</gene>
<dbReference type="Pfam" id="PF00563">
    <property type="entry name" value="EAL"/>
    <property type="match status" value="1"/>
</dbReference>
<dbReference type="PROSITE" id="PS50883">
    <property type="entry name" value="EAL"/>
    <property type="match status" value="1"/>
</dbReference>
<dbReference type="CDD" id="cd01948">
    <property type="entry name" value="EAL"/>
    <property type="match status" value="1"/>
</dbReference>
<evidence type="ECO:0000313" key="4">
    <source>
        <dbReference type="EMBL" id="SDR95427.1"/>
    </source>
</evidence>
<dbReference type="AlphaFoldDB" id="A0A1H1N911"/>
<sequence>MTIPGQRKWLGSSPVKRSIMLVLGLLVALFVLGMWLLSSLNLDFAEETISDLRQRQIADSFYGNLDRIDAHHHLMEQNTKDLARLAQLLYWQSRQAGRNNADQLDSSLTETLEDFPDTFGGGLWFEPDTLVAGPYAVYAYRTGEEMLLERDMTGSYLEREDYLRLLPAETEADPQRRYHWTPAYYKAGIDTVVISLSTPIRTRDGQTIGVASTDWRAEDIIRLVSRVEVTPGSFSFLLDNESRNLSSLSESDDVQHAQRLMQAISGSELHQRATPQAPEEIVSSRQLGSPMQTMNLTVDGASYQLFFARTVAGLVFGIGVPQAEIDAVLTPMRESNLRVALIIGSVFAVLAALIMLLVASILRQLSTLYTDSLTGLPNREKLLVELRKTDSAALLLLNIDAFKQINDFYGHECGDHVIRQLADHMQRFIRTRAAWRSCELYSMPADEMAVIIPGHHTPASLPARLEEMVNFVSLMRITWQDHDIPVHASIGAASTVQPDNSRLNGEELLPSASIALKLARLNQISYFVYDPANRVREAYEQNLIWANALKTALDEGRIVPFFQPIMDIRTGRISKFECLARMLDRKGQPVSPEQFLSIAKKIRLYRYITRTMVDQCFRRFANSRYEFSLNLSCEDLLDTDLTEFIFDRLQGNDLAQRVIFEILESEGIENYEPVREFIDRAKALGCRIAIDDFGTGYSNFEHLLRLNVDIIKIDGSLIRHLDANDDAMTLTRGIVRFASELGIHTVAEFVHSPEVLEQVRELGIDFAQGAYVGMPAGALITEVELA</sequence>
<dbReference type="EMBL" id="LT629736">
    <property type="protein sequence ID" value="SDR95427.1"/>
    <property type="molecule type" value="Genomic_DNA"/>
</dbReference>
<dbReference type="InterPro" id="IPR000160">
    <property type="entry name" value="GGDEF_dom"/>
</dbReference>
<dbReference type="SMART" id="SM00052">
    <property type="entry name" value="EAL"/>
    <property type="match status" value="1"/>
</dbReference>
<feature type="domain" description="EAL" evidence="2">
    <location>
        <begin position="542"/>
        <end position="786"/>
    </location>
</feature>
<dbReference type="NCBIfam" id="TIGR00254">
    <property type="entry name" value="GGDEF"/>
    <property type="match status" value="1"/>
</dbReference>
<protein>
    <submittedName>
        <fullName evidence="4">Diguanylate cyclase (GGDEF) domain-containing protein</fullName>
    </submittedName>
</protein>
<dbReference type="Proteomes" id="UP000243207">
    <property type="component" value="Chromosome I"/>
</dbReference>
<dbReference type="OrthoDB" id="6168558at2"/>
<evidence type="ECO:0000256" key="1">
    <source>
        <dbReference type="SAM" id="Phobius"/>
    </source>
</evidence>
<dbReference type="CDD" id="cd01949">
    <property type="entry name" value="GGDEF"/>
    <property type="match status" value="1"/>
</dbReference>
<organism evidence="4 5">
    <name type="scientific">Halopseudomonas xinjiangensis</name>
    <dbReference type="NCBI Taxonomy" id="487184"/>
    <lineage>
        <taxon>Bacteria</taxon>
        <taxon>Pseudomonadati</taxon>
        <taxon>Pseudomonadota</taxon>
        <taxon>Gammaproteobacteria</taxon>
        <taxon>Pseudomonadales</taxon>
        <taxon>Pseudomonadaceae</taxon>
        <taxon>Halopseudomonas</taxon>
    </lineage>
</organism>
<dbReference type="Gene3D" id="3.30.450.20">
    <property type="entry name" value="PAS domain"/>
    <property type="match status" value="1"/>
</dbReference>
<dbReference type="Gene3D" id="3.30.70.270">
    <property type="match status" value="1"/>
</dbReference>
<dbReference type="SMART" id="SM00267">
    <property type="entry name" value="GGDEF"/>
    <property type="match status" value="1"/>
</dbReference>
<keyword evidence="1" id="KW-0472">Membrane</keyword>
<keyword evidence="1" id="KW-0812">Transmembrane</keyword>
<dbReference type="Pfam" id="PF00990">
    <property type="entry name" value="GGDEF"/>
    <property type="match status" value="1"/>
</dbReference>
<evidence type="ECO:0000259" key="2">
    <source>
        <dbReference type="PROSITE" id="PS50883"/>
    </source>
</evidence>
<evidence type="ECO:0000313" key="5">
    <source>
        <dbReference type="Proteomes" id="UP000243207"/>
    </source>
</evidence>
<feature type="domain" description="GGDEF" evidence="3">
    <location>
        <begin position="390"/>
        <end position="529"/>
    </location>
</feature>
<dbReference type="Pfam" id="PF22673">
    <property type="entry name" value="MCP-like_PDC_1"/>
    <property type="match status" value="1"/>
</dbReference>
<dbReference type="PANTHER" id="PTHR33121">
    <property type="entry name" value="CYCLIC DI-GMP PHOSPHODIESTERASE PDEF"/>
    <property type="match status" value="1"/>
</dbReference>
<dbReference type="SUPFAM" id="SSF55073">
    <property type="entry name" value="Nucleotide cyclase"/>
    <property type="match status" value="1"/>
</dbReference>
<keyword evidence="5" id="KW-1185">Reference proteome</keyword>
<dbReference type="InterPro" id="IPR050706">
    <property type="entry name" value="Cyclic-di-GMP_PDE-like"/>
</dbReference>
<dbReference type="InterPro" id="IPR035919">
    <property type="entry name" value="EAL_sf"/>
</dbReference>
<dbReference type="PANTHER" id="PTHR33121:SF71">
    <property type="entry name" value="OXYGEN SENSOR PROTEIN DOSP"/>
    <property type="match status" value="1"/>
</dbReference>
<reference evidence="5" key="1">
    <citation type="submission" date="2016-10" db="EMBL/GenBank/DDBJ databases">
        <authorList>
            <person name="Varghese N."/>
            <person name="Submissions S."/>
        </authorList>
    </citation>
    <scope>NUCLEOTIDE SEQUENCE [LARGE SCALE GENOMIC DNA]</scope>
    <source>
        <strain evidence="5">NRRL B-51270</strain>
    </source>
</reference>
<dbReference type="RefSeq" id="WP_093391782.1">
    <property type="nucleotide sequence ID" value="NZ_LT629736.1"/>
</dbReference>
<dbReference type="InterPro" id="IPR043128">
    <property type="entry name" value="Rev_trsase/Diguanyl_cyclase"/>
</dbReference>
<dbReference type="InterPro" id="IPR001633">
    <property type="entry name" value="EAL_dom"/>
</dbReference>
<name>A0A1H1N911_9GAMM</name>
<dbReference type="SUPFAM" id="SSF141868">
    <property type="entry name" value="EAL domain-like"/>
    <property type="match status" value="1"/>
</dbReference>